<sequence length="119" mass="13365">MTTSSFRLTLRPVWAFDTSFLRMRFPLFGPYFLVGAIVALIIGYTLLTGMVTSSIYETRRLGTLIKKAENESAKNRVLLVQTVRDLSRADAMSSGMEELGSVFYLHSHPVVVDAFRSQP</sequence>
<protein>
    <submittedName>
        <fullName evidence="1">Uncharacterized protein</fullName>
    </submittedName>
</protein>
<reference evidence="1 2" key="1">
    <citation type="journal article" date="2016" name="Nat. Commun.">
        <title>Thousands of microbial genomes shed light on interconnected biogeochemical processes in an aquifer system.</title>
        <authorList>
            <person name="Anantharaman K."/>
            <person name="Brown C.T."/>
            <person name="Hug L.A."/>
            <person name="Sharon I."/>
            <person name="Castelle C.J."/>
            <person name="Probst A.J."/>
            <person name="Thomas B.C."/>
            <person name="Singh A."/>
            <person name="Wilkins M.J."/>
            <person name="Karaoz U."/>
            <person name="Brodie E.L."/>
            <person name="Williams K.H."/>
            <person name="Hubbard S.S."/>
            <person name="Banfield J.F."/>
        </authorList>
    </citation>
    <scope>NUCLEOTIDE SEQUENCE [LARGE SCALE GENOMIC DNA]</scope>
</reference>
<evidence type="ECO:0000313" key="1">
    <source>
        <dbReference type="EMBL" id="OHA02324.1"/>
    </source>
</evidence>
<evidence type="ECO:0000313" key="2">
    <source>
        <dbReference type="Proteomes" id="UP000178710"/>
    </source>
</evidence>
<dbReference type="Proteomes" id="UP000178710">
    <property type="component" value="Unassembled WGS sequence"/>
</dbReference>
<dbReference type="AlphaFoldDB" id="A0A1G2KST9"/>
<organism evidence="1 2">
    <name type="scientific">Candidatus Sungbacteria bacterium RIFCSPHIGHO2_02_FULL_49_20</name>
    <dbReference type="NCBI Taxonomy" id="1802272"/>
    <lineage>
        <taxon>Bacteria</taxon>
        <taxon>Candidatus Sungiibacteriota</taxon>
    </lineage>
</organism>
<comment type="caution">
    <text evidence="1">The sequence shown here is derived from an EMBL/GenBank/DDBJ whole genome shotgun (WGS) entry which is preliminary data.</text>
</comment>
<dbReference type="EMBL" id="MHQK01000004">
    <property type="protein sequence ID" value="OHA02324.1"/>
    <property type="molecule type" value="Genomic_DNA"/>
</dbReference>
<name>A0A1G2KST9_9BACT</name>
<proteinExistence type="predicted"/>
<accession>A0A1G2KST9</accession>
<gene>
    <name evidence="1" type="ORF">A3C12_02330</name>
</gene>